<evidence type="ECO:0000313" key="6">
    <source>
        <dbReference type="Proteomes" id="UP001156102"/>
    </source>
</evidence>
<dbReference type="Gene3D" id="3.40.50.150">
    <property type="entry name" value="Vaccinia Virus protein VP39"/>
    <property type="match status" value="1"/>
</dbReference>
<organism evidence="5 6">
    <name type="scientific">Ectobacillus ponti</name>
    <dbReference type="NCBI Taxonomy" id="2961894"/>
    <lineage>
        <taxon>Bacteria</taxon>
        <taxon>Bacillati</taxon>
        <taxon>Bacillota</taxon>
        <taxon>Bacilli</taxon>
        <taxon>Bacillales</taxon>
        <taxon>Bacillaceae</taxon>
        <taxon>Ectobacillus</taxon>
    </lineage>
</organism>
<name>A0AA41X9N5_9BACI</name>
<protein>
    <submittedName>
        <fullName evidence="5">SAM-dependent methyltransferase</fullName>
    </submittedName>
</protein>
<keyword evidence="3" id="KW-0949">S-adenosyl-L-methionine</keyword>
<dbReference type="InterPro" id="IPR001737">
    <property type="entry name" value="KsgA/Erm"/>
</dbReference>
<evidence type="ECO:0000256" key="4">
    <source>
        <dbReference type="ARBA" id="ARBA00022884"/>
    </source>
</evidence>
<evidence type="ECO:0000256" key="2">
    <source>
        <dbReference type="ARBA" id="ARBA00022679"/>
    </source>
</evidence>
<dbReference type="GO" id="GO:0003723">
    <property type="term" value="F:RNA binding"/>
    <property type="evidence" value="ECO:0007669"/>
    <property type="project" value="UniProtKB-KW"/>
</dbReference>
<dbReference type="EMBL" id="JANCLT010000005">
    <property type="protein sequence ID" value="MCP8969259.1"/>
    <property type="molecule type" value="Genomic_DNA"/>
</dbReference>
<evidence type="ECO:0000313" key="5">
    <source>
        <dbReference type="EMBL" id="MCP8969259.1"/>
    </source>
</evidence>
<dbReference type="SUPFAM" id="SSF53335">
    <property type="entry name" value="S-adenosyl-L-methionine-dependent methyltransferases"/>
    <property type="match status" value="1"/>
</dbReference>
<accession>A0AA41X9N5</accession>
<reference evidence="5" key="1">
    <citation type="submission" date="2022-07" db="EMBL/GenBank/DDBJ databases">
        <authorList>
            <person name="Li W.-J."/>
            <person name="Deng Q.-Q."/>
        </authorList>
    </citation>
    <scope>NUCLEOTIDE SEQUENCE</scope>
    <source>
        <strain evidence="5">SYSU M60031</strain>
    </source>
</reference>
<evidence type="ECO:0000256" key="3">
    <source>
        <dbReference type="ARBA" id="ARBA00022691"/>
    </source>
</evidence>
<dbReference type="CDD" id="cd02440">
    <property type="entry name" value="AdoMet_MTases"/>
    <property type="match status" value="1"/>
</dbReference>
<dbReference type="InterPro" id="IPR029063">
    <property type="entry name" value="SAM-dependent_MTases_sf"/>
</dbReference>
<evidence type="ECO:0000256" key="1">
    <source>
        <dbReference type="ARBA" id="ARBA00022603"/>
    </source>
</evidence>
<dbReference type="RefSeq" id="WP_254759169.1">
    <property type="nucleotide sequence ID" value="NZ_JANCLT010000005.1"/>
</dbReference>
<dbReference type="Pfam" id="PF00398">
    <property type="entry name" value="RrnaAD"/>
    <property type="match status" value="1"/>
</dbReference>
<keyword evidence="4" id="KW-0694">RNA-binding</keyword>
<keyword evidence="2" id="KW-0808">Transferase</keyword>
<comment type="caution">
    <text evidence="5">The sequence shown here is derived from an EMBL/GenBank/DDBJ whole genome shotgun (WGS) entry which is preliminary data.</text>
</comment>
<keyword evidence="6" id="KW-1185">Reference proteome</keyword>
<dbReference type="Proteomes" id="UP001156102">
    <property type="component" value="Unassembled WGS sequence"/>
</dbReference>
<dbReference type="AlphaFoldDB" id="A0AA41X9N5"/>
<proteinExistence type="predicted"/>
<keyword evidence="1 5" id="KW-0489">Methyltransferase</keyword>
<dbReference type="GO" id="GO:0008168">
    <property type="term" value="F:methyltransferase activity"/>
    <property type="evidence" value="ECO:0007669"/>
    <property type="project" value="UniProtKB-KW"/>
</dbReference>
<dbReference type="GO" id="GO:0032259">
    <property type="term" value="P:methylation"/>
    <property type="evidence" value="ECO:0007669"/>
    <property type="project" value="UniProtKB-KW"/>
</dbReference>
<gene>
    <name evidence="5" type="ORF">NK662_11990</name>
</gene>
<sequence length="186" mass="20942">MNAIRFIQEYIKNPSAIGAVMPSSKQLAKQMVEEISFAAASCVVEYGPGTGVFTEELIQHKGVDAMLLLIEQNPIFCEELREKYSQIPNVHIVCGSAEEAAVYLEQHGYAKADYVASGLPFTSLPAAVSHRILEQTLKILGDDGTFITFQYTKVKQTFFRKHFRSIRIKKVYWNVPPAYVFICSNR</sequence>